<dbReference type="InterPro" id="IPR006664">
    <property type="entry name" value="OMP_bac"/>
</dbReference>
<dbReference type="GO" id="GO:0051301">
    <property type="term" value="P:cell division"/>
    <property type="evidence" value="ECO:0007669"/>
    <property type="project" value="UniProtKB-KW"/>
</dbReference>
<keyword evidence="6 8" id="KW-0449">Lipoprotein</keyword>
<dbReference type="InterPro" id="IPR039001">
    <property type="entry name" value="Pal"/>
</dbReference>
<evidence type="ECO:0000256" key="4">
    <source>
        <dbReference type="ARBA" id="ARBA00023139"/>
    </source>
</evidence>
<dbReference type="HAMAP" id="MF_02204">
    <property type="entry name" value="Pal"/>
    <property type="match status" value="1"/>
</dbReference>
<dbReference type="InterPro" id="IPR050330">
    <property type="entry name" value="Bact_OuterMem_StrucFunc"/>
</dbReference>
<dbReference type="Proteomes" id="UP000494245">
    <property type="component" value="Unassembled WGS sequence"/>
</dbReference>
<evidence type="ECO:0000256" key="8">
    <source>
        <dbReference type="HAMAP-Rule" id="MF_02204"/>
    </source>
</evidence>
<keyword evidence="7" id="KW-0131">Cell cycle</keyword>
<keyword evidence="13" id="KW-1185">Reference proteome</keyword>
<gene>
    <name evidence="8" type="primary">pal</name>
    <name evidence="12" type="ORF">NNJEOMEG_00253</name>
</gene>
<dbReference type="PANTHER" id="PTHR30329:SF21">
    <property type="entry name" value="LIPOPROTEIN YIAD-RELATED"/>
    <property type="match status" value="1"/>
</dbReference>
<evidence type="ECO:0000256" key="5">
    <source>
        <dbReference type="ARBA" id="ARBA00023237"/>
    </source>
</evidence>
<dbReference type="CDD" id="cd07185">
    <property type="entry name" value="OmpA_C-like"/>
    <property type="match status" value="1"/>
</dbReference>
<evidence type="ECO:0000256" key="1">
    <source>
        <dbReference type="ARBA" id="ARBA00022618"/>
    </source>
</evidence>
<keyword evidence="2 8" id="KW-0732">Signal</keyword>
<dbReference type="PANTHER" id="PTHR30329">
    <property type="entry name" value="STATOR ELEMENT OF FLAGELLAR MOTOR COMPLEX"/>
    <property type="match status" value="1"/>
</dbReference>
<dbReference type="AlphaFoldDB" id="A0A6V8LQ00"/>
<feature type="chain" id="PRO_5028999817" description="Peptidoglycan-associated lipoprotein" evidence="10">
    <location>
        <begin position="22"/>
        <end position="168"/>
    </location>
</feature>
<evidence type="ECO:0000259" key="11">
    <source>
        <dbReference type="PROSITE" id="PS51123"/>
    </source>
</evidence>
<dbReference type="SUPFAM" id="SSF103088">
    <property type="entry name" value="OmpA-like"/>
    <property type="match status" value="1"/>
</dbReference>
<feature type="compositionally biased region" description="Basic and acidic residues" evidence="9">
    <location>
        <begin position="159"/>
        <end position="168"/>
    </location>
</feature>
<keyword evidence="4 8" id="KW-0564">Palmitate</keyword>
<evidence type="ECO:0000256" key="3">
    <source>
        <dbReference type="ARBA" id="ARBA00023136"/>
    </source>
</evidence>
<name>A0A6V8LQ00_9BACT</name>
<dbReference type="Gene3D" id="3.30.1330.60">
    <property type="entry name" value="OmpA-like domain"/>
    <property type="match status" value="1"/>
</dbReference>
<evidence type="ECO:0000256" key="6">
    <source>
        <dbReference type="ARBA" id="ARBA00023288"/>
    </source>
</evidence>
<feature type="signal peptide" evidence="10">
    <location>
        <begin position="1"/>
        <end position="21"/>
    </location>
</feature>
<dbReference type="GO" id="GO:0009279">
    <property type="term" value="C:cell outer membrane"/>
    <property type="evidence" value="ECO:0007669"/>
    <property type="project" value="UniProtKB-SubCell"/>
</dbReference>
<evidence type="ECO:0000256" key="9">
    <source>
        <dbReference type="SAM" id="MobiDB-lite"/>
    </source>
</evidence>
<dbReference type="NCBIfam" id="TIGR02802">
    <property type="entry name" value="Pal_lipo"/>
    <property type="match status" value="1"/>
</dbReference>
<evidence type="ECO:0000256" key="7">
    <source>
        <dbReference type="ARBA" id="ARBA00023306"/>
    </source>
</evidence>
<feature type="region of interest" description="Disordered" evidence="9">
    <location>
        <begin position="148"/>
        <end position="168"/>
    </location>
</feature>
<dbReference type="InterPro" id="IPR014169">
    <property type="entry name" value="Pal_lipo_C"/>
</dbReference>
<dbReference type="PROSITE" id="PS51257">
    <property type="entry name" value="PROKAR_LIPOPROTEIN"/>
    <property type="match status" value="1"/>
</dbReference>
<organism evidence="12 13">
    <name type="scientific">Fundidesulfovibrio magnetotacticus</name>
    <dbReference type="NCBI Taxonomy" id="2730080"/>
    <lineage>
        <taxon>Bacteria</taxon>
        <taxon>Pseudomonadati</taxon>
        <taxon>Thermodesulfobacteriota</taxon>
        <taxon>Desulfovibrionia</taxon>
        <taxon>Desulfovibrionales</taxon>
        <taxon>Desulfovibrionaceae</taxon>
        <taxon>Fundidesulfovibrio</taxon>
    </lineage>
</organism>
<dbReference type="EMBL" id="BLTE01000001">
    <property type="protein sequence ID" value="GFK92428.1"/>
    <property type="molecule type" value="Genomic_DNA"/>
</dbReference>
<feature type="domain" description="OmpA-like" evidence="11">
    <location>
        <begin position="53"/>
        <end position="168"/>
    </location>
</feature>
<keyword evidence="3 8" id="KW-0472">Membrane</keyword>
<evidence type="ECO:0000256" key="10">
    <source>
        <dbReference type="SAM" id="SignalP"/>
    </source>
</evidence>
<proteinExistence type="inferred from homology"/>
<comment type="similarity">
    <text evidence="8">Belongs to the Pal lipoprotein family.</text>
</comment>
<dbReference type="PROSITE" id="PS51123">
    <property type="entry name" value="OMPA_2"/>
    <property type="match status" value="1"/>
</dbReference>
<comment type="subcellular location">
    <subcellularLocation>
        <location evidence="8">Cell outer membrane</location>
        <topology evidence="8">Lipid-anchor</topology>
    </subcellularLocation>
</comment>
<evidence type="ECO:0000256" key="2">
    <source>
        <dbReference type="ARBA" id="ARBA00022729"/>
    </source>
</evidence>
<dbReference type="PRINTS" id="PR01021">
    <property type="entry name" value="OMPADOMAIN"/>
</dbReference>
<protein>
    <recommendedName>
        <fullName evidence="8">Peptidoglycan-associated lipoprotein</fullName>
        <shortName evidence="8">PAL</shortName>
    </recommendedName>
</protein>
<evidence type="ECO:0000313" key="13">
    <source>
        <dbReference type="Proteomes" id="UP000494245"/>
    </source>
</evidence>
<reference evidence="12 13" key="1">
    <citation type="submission" date="2020-04" db="EMBL/GenBank/DDBJ databases">
        <authorList>
            <consortium name="Desulfovibrio sp. FSS-1 genome sequencing consortium"/>
            <person name="Shimoshige H."/>
            <person name="Kobayashi H."/>
            <person name="Maekawa T."/>
        </authorList>
    </citation>
    <scope>NUCLEOTIDE SEQUENCE [LARGE SCALE GENOMIC DNA]</scope>
    <source>
        <strain evidence="12 13">SIID29052-01</strain>
    </source>
</reference>
<dbReference type="InterPro" id="IPR006665">
    <property type="entry name" value="OmpA-like"/>
</dbReference>
<dbReference type="RefSeq" id="WP_173080515.1">
    <property type="nucleotide sequence ID" value="NZ_BLTE01000001.1"/>
</dbReference>
<accession>A0A6V8LQ00</accession>
<keyword evidence="5 8" id="KW-0998">Cell outer membrane</keyword>
<dbReference type="InterPro" id="IPR036737">
    <property type="entry name" value="OmpA-like_sf"/>
</dbReference>
<comment type="caution">
    <text evidence="12">The sequence shown here is derived from an EMBL/GenBank/DDBJ whole genome shotgun (WGS) entry which is preliminary data.</text>
</comment>
<reference evidence="12 13" key="2">
    <citation type="submission" date="2020-05" db="EMBL/GenBank/DDBJ databases">
        <title>Draft genome sequence of Desulfovibrio sp. strainFSS-1.</title>
        <authorList>
            <person name="Shimoshige H."/>
            <person name="Kobayashi H."/>
            <person name="Maekawa T."/>
        </authorList>
    </citation>
    <scope>NUCLEOTIDE SEQUENCE [LARGE SCALE GENOMIC DNA]</scope>
    <source>
        <strain evidence="12 13">SIID29052-01</strain>
    </source>
</reference>
<keyword evidence="1" id="KW-0132">Cell division</keyword>
<sequence length="168" mass="19236">MKNRLLLAVMAILCMSLLSFGCAKKQVAGPDKDNWEEQERERLARERELREKLGRVAGELGTMIHFDFDRYDLKPEARQTLTRKAEILKQYPEIKLVIEGHCDQRGTAEYNLALGERRARAAADYLVNLGVPTAKLSIVSYGKERPLDPANNEAAWAKNRRDEFKPSY</sequence>
<evidence type="ECO:0000313" key="12">
    <source>
        <dbReference type="EMBL" id="GFK92428.1"/>
    </source>
</evidence>
<dbReference type="Pfam" id="PF00691">
    <property type="entry name" value="OmpA"/>
    <property type="match status" value="1"/>
</dbReference>